<dbReference type="PANTHER" id="PTHR11036:SF20">
    <property type="entry name" value="SEMAPHORIN-3G"/>
    <property type="match status" value="1"/>
</dbReference>
<comment type="caution">
    <text evidence="14">The sequence shown here is derived from an EMBL/GenBank/DDBJ whole genome shotgun (WGS) entry which is preliminary data.</text>
</comment>
<feature type="region of interest" description="Disordered" evidence="11">
    <location>
        <begin position="857"/>
        <end position="879"/>
    </location>
</feature>
<evidence type="ECO:0000256" key="11">
    <source>
        <dbReference type="SAM" id="MobiDB-lite"/>
    </source>
</evidence>
<evidence type="ECO:0000259" key="13">
    <source>
        <dbReference type="PROSITE" id="PS51004"/>
    </source>
</evidence>
<evidence type="ECO:0000256" key="6">
    <source>
        <dbReference type="ARBA" id="ARBA00023136"/>
    </source>
</evidence>
<dbReference type="PANTHER" id="PTHR11036">
    <property type="entry name" value="SEMAPHORIN"/>
    <property type="match status" value="1"/>
</dbReference>
<evidence type="ECO:0000256" key="8">
    <source>
        <dbReference type="ARBA" id="ARBA00023180"/>
    </source>
</evidence>
<evidence type="ECO:0000256" key="9">
    <source>
        <dbReference type="ARBA" id="ARBA00023319"/>
    </source>
</evidence>
<evidence type="ECO:0000256" key="3">
    <source>
        <dbReference type="ARBA" id="ARBA00009492"/>
    </source>
</evidence>
<dbReference type="SMART" id="SM00630">
    <property type="entry name" value="Sema"/>
    <property type="match status" value="1"/>
</dbReference>
<feature type="compositionally biased region" description="Basic and acidic residues" evidence="11">
    <location>
        <begin position="865"/>
        <end position="879"/>
    </location>
</feature>
<evidence type="ECO:0000256" key="5">
    <source>
        <dbReference type="ARBA" id="ARBA00022729"/>
    </source>
</evidence>
<dbReference type="Pfam" id="PF00047">
    <property type="entry name" value="ig"/>
    <property type="match status" value="1"/>
</dbReference>
<keyword evidence="4" id="KW-0964">Secreted</keyword>
<dbReference type="GO" id="GO:0030215">
    <property type="term" value="F:semaphorin receptor binding"/>
    <property type="evidence" value="ECO:0007669"/>
    <property type="project" value="InterPro"/>
</dbReference>
<dbReference type="SMART" id="SM00409">
    <property type="entry name" value="IG"/>
    <property type="match status" value="1"/>
</dbReference>
<proteinExistence type="inferred from homology"/>
<dbReference type="Pfam" id="PF01437">
    <property type="entry name" value="PSI"/>
    <property type="match status" value="1"/>
</dbReference>
<dbReference type="InterPro" id="IPR007110">
    <property type="entry name" value="Ig-like_dom"/>
</dbReference>
<comment type="subcellular location">
    <subcellularLocation>
        <location evidence="1">Membrane</location>
    </subcellularLocation>
    <subcellularLocation>
        <location evidence="2">Secreted</location>
    </subcellularLocation>
</comment>
<dbReference type="FunFam" id="2.60.40.10:FF:000030">
    <property type="entry name" value="Semaphorin 3F like"/>
    <property type="match status" value="1"/>
</dbReference>
<dbReference type="InterPro" id="IPR015943">
    <property type="entry name" value="WD40/YVTN_repeat-like_dom_sf"/>
</dbReference>
<dbReference type="InterPro" id="IPR013783">
    <property type="entry name" value="Ig-like_fold"/>
</dbReference>
<keyword evidence="7" id="KW-1015">Disulfide bond</keyword>
<dbReference type="GO" id="GO:0001755">
    <property type="term" value="P:neural crest cell migration"/>
    <property type="evidence" value="ECO:0007669"/>
    <property type="project" value="TreeGrafter"/>
</dbReference>
<dbReference type="SMART" id="SM00423">
    <property type="entry name" value="PSI"/>
    <property type="match status" value="1"/>
</dbReference>
<evidence type="ECO:0000256" key="7">
    <source>
        <dbReference type="ARBA" id="ARBA00023157"/>
    </source>
</evidence>
<evidence type="ECO:0000256" key="10">
    <source>
        <dbReference type="PROSITE-ProRule" id="PRU00352"/>
    </source>
</evidence>
<keyword evidence="6" id="KW-0472">Membrane</keyword>
<gene>
    <name evidence="14" type="ORF">P4O66_022846</name>
</gene>
<comment type="caution">
    <text evidence="10">Lacks conserved residue(s) required for the propagation of feature annotation.</text>
</comment>
<dbReference type="InterPro" id="IPR016201">
    <property type="entry name" value="PSI"/>
</dbReference>
<dbReference type="Proteomes" id="UP001239994">
    <property type="component" value="Unassembled WGS sequence"/>
</dbReference>
<dbReference type="InterPro" id="IPR036179">
    <property type="entry name" value="Ig-like_dom_sf"/>
</dbReference>
<reference evidence="14" key="1">
    <citation type="submission" date="2023-03" db="EMBL/GenBank/DDBJ databases">
        <title>Electrophorus voltai genome.</title>
        <authorList>
            <person name="Bian C."/>
        </authorList>
    </citation>
    <scope>NUCLEOTIDE SEQUENCE</scope>
    <source>
        <strain evidence="14">CB-2022</strain>
        <tissue evidence="14">Muscle</tissue>
    </source>
</reference>
<dbReference type="CDD" id="cd05871">
    <property type="entry name" value="Ig_Sema3"/>
    <property type="match status" value="1"/>
</dbReference>
<dbReference type="GO" id="GO:0045499">
    <property type="term" value="F:chemorepellent activity"/>
    <property type="evidence" value="ECO:0007669"/>
    <property type="project" value="TreeGrafter"/>
</dbReference>
<dbReference type="InterPro" id="IPR036352">
    <property type="entry name" value="Semap_dom_sf"/>
</dbReference>
<dbReference type="AlphaFoldDB" id="A0AAD8ZLP9"/>
<dbReference type="SMART" id="SM00408">
    <property type="entry name" value="IGc2"/>
    <property type="match status" value="1"/>
</dbReference>
<accession>A0AAD8ZLP9</accession>
<dbReference type="SUPFAM" id="SSF101912">
    <property type="entry name" value="Sema domain"/>
    <property type="match status" value="2"/>
</dbReference>
<evidence type="ECO:0000256" key="4">
    <source>
        <dbReference type="ARBA" id="ARBA00022525"/>
    </source>
</evidence>
<protein>
    <recommendedName>
        <fullName evidence="16">Sema domain, immunoglobulin domain (Ig), short basic domain, secreted, (semaphorin) 3bl</fullName>
    </recommendedName>
</protein>
<dbReference type="GO" id="GO:0005886">
    <property type="term" value="C:plasma membrane"/>
    <property type="evidence" value="ECO:0007669"/>
    <property type="project" value="TreeGrafter"/>
</dbReference>
<keyword evidence="8" id="KW-0325">Glycoprotein</keyword>
<dbReference type="Pfam" id="PF01403">
    <property type="entry name" value="Sema"/>
    <property type="match status" value="1"/>
</dbReference>
<evidence type="ECO:0000256" key="2">
    <source>
        <dbReference type="ARBA" id="ARBA00004613"/>
    </source>
</evidence>
<organism evidence="14 15">
    <name type="scientific">Electrophorus voltai</name>
    <dbReference type="NCBI Taxonomy" id="2609070"/>
    <lineage>
        <taxon>Eukaryota</taxon>
        <taxon>Metazoa</taxon>
        <taxon>Chordata</taxon>
        <taxon>Craniata</taxon>
        <taxon>Vertebrata</taxon>
        <taxon>Euteleostomi</taxon>
        <taxon>Actinopterygii</taxon>
        <taxon>Neopterygii</taxon>
        <taxon>Teleostei</taxon>
        <taxon>Ostariophysi</taxon>
        <taxon>Gymnotiformes</taxon>
        <taxon>Gymnotoidei</taxon>
        <taxon>Gymnotidae</taxon>
        <taxon>Electrophorus</taxon>
    </lineage>
</organism>
<keyword evidence="5" id="KW-0732">Signal</keyword>
<keyword evidence="9" id="KW-0393">Immunoglobulin domain</keyword>
<dbReference type="Gene3D" id="3.30.1680.10">
    <property type="entry name" value="ligand-binding face of the semaphorins, domain 2"/>
    <property type="match status" value="1"/>
</dbReference>
<dbReference type="Gene3D" id="2.60.40.10">
    <property type="entry name" value="Immunoglobulins"/>
    <property type="match status" value="1"/>
</dbReference>
<dbReference type="GO" id="GO:0005576">
    <property type="term" value="C:extracellular region"/>
    <property type="evidence" value="ECO:0007669"/>
    <property type="project" value="UniProtKB-SubCell"/>
</dbReference>
<name>A0AAD8ZLP9_9TELE</name>
<dbReference type="GO" id="GO:0030335">
    <property type="term" value="P:positive regulation of cell migration"/>
    <property type="evidence" value="ECO:0007669"/>
    <property type="project" value="TreeGrafter"/>
</dbReference>
<evidence type="ECO:0000313" key="14">
    <source>
        <dbReference type="EMBL" id="KAK1801145.1"/>
    </source>
</evidence>
<dbReference type="SUPFAM" id="SSF48726">
    <property type="entry name" value="Immunoglobulin"/>
    <property type="match status" value="1"/>
</dbReference>
<feature type="domain" description="Ig-like" evidence="12">
    <location>
        <begin position="670"/>
        <end position="766"/>
    </location>
</feature>
<comment type="similarity">
    <text evidence="3">Belongs to the semaphorin family.</text>
</comment>
<dbReference type="SUPFAM" id="SSF103575">
    <property type="entry name" value="Plexin repeat"/>
    <property type="match status" value="1"/>
</dbReference>
<evidence type="ECO:0000256" key="1">
    <source>
        <dbReference type="ARBA" id="ARBA00004370"/>
    </source>
</evidence>
<evidence type="ECO:0008006" key="16">
    <source>
        <dbReference type="Google" id="ProtNLM"/>
    </source>
</evidence>
<feature type="non-terminal residue" evidence="14">
    <location>
        <position position="879"/>
    </location>
</feature>
<dbReference type="FunFam" id="3.30.1680.10:FF:000001">
    <property type="entry name" value="Semaphorin 3F like"/>
    <property type="match status" value="1"/>
</dbReference>
<dbReference type="InterPro" id="IPR003599">
    <property type="entry name" value="Ig_sub"/>
</dbReference>
<dbReference type="InterPro" id="IPR003598">
    <property type="entry name" value="Ig_sub2"/>
</dbReference>
<dbReference type="PROSITE" id="PS50835">
    <property type="entry name" value="IG_LIKE"/>
    <property type="match status" value="1"/>
</dbReference>
<dbReference type="PROSITE" id="PS51004">
    <property type="entry name" value="SEMA"/>
    <property type="match status" value="1"/>
</dbReference>
<dbReference type="InterPro" id="IPR002165">
    <property type="entry name" value="Plexin_repeat"/>
</dbReference>
<dbReference type="InterPro" id="IPR013151">
    <property type="entry name" value="Immunoglobulin_dom"/>
</dbReference>
<sequence length="879" mass="98853">IMLEALGSGGMSAAKGSLLFSVSPLSTSTLSFVTFLDKQGCHTSAPPRSDLVATNRSTIFSGLHGDLQLSAMFLDEYHDRLFLEGRTCCIPSGWTTHTQMLKSATSEEIHWPLPVHREDCILKGKDPETECANFVRLLQPFNRTHLLVCGTGAYQPVCVLVLVGQRGEHTFFLEPSTVENGRGRCPHDPKLPFASTFTVYTAISSKCNYLYKQYVTLAAVRGTVRKGSELKSSGRAAVAPVGPKGMCGVQNTPGGVGCSSLVVRSHLVYDVLYTDCSDRNLHKAAGELYTGLTADFLGRDSVILRSLGSRSPMRSETDQRILHEPRFVAAHLIPDSTDKDDDKVYFFFTERVAEVGQREGEAAIHTRIGRVCANDVGGKRVLVNKWSTFIKARLVCSVPGPHGIDTHFDQLENVFLLRTKDERNPEVYAIFSAISNVFQGYAVCVYSMADIREVFNGPFAHKERQDYHWGPYEGRVPYPRPGVCPSKITAQPGRVFSSTLEFPDTVLQFARAHPLMWRAVHPAQRQPLLLRTNAPYRLTHIAVDRTQAEDGPYDVLFLGTDIGTVLKSIVLRSGNSLASEEITLEQLQLFKVPTPITSMEISVKRQSLYVGSQTGVAQVSLHRCSMYGKACAECCLARDPYCAWDGHACTRYLPNTKRRYRRQDIRHANPALQCLDQNQSVEDVDMAEDRVIYGTEDNSTFLECVPRSPQATVTWHTQRDEHLEEVLLDERVLKTEEGLLFRRLTRHDEGTYVCRSREHGFTQTIARVWLDVLRGDTLTDLLSHESKNRVWPPCPAHLGPFNRTPSRAWFKDILQLIGPSNLPQVEQYCERVWCNEKLRRKHKTKLDKYRQAQDLARKSRVVKNTAERSRTPRDTHAVE</sequence>
<dbReference type="InterPro" id="IPR027231">
    <property type="entry name" value="Semaphorin"/>
</dbReference>
<evidence type="ECO:0000313" key="15">
    <source>
        <dbReference type="Proteomes" id="UP001239994"/>
    </source>
</evidence>
<dbReference type="GO" id="GO:0071526">
    <property type="term" value="P:semaphorin-plexin signaling pathway"/>
    <property type="evidence" value="ECO:0007669"/>
    <property type="project" value="TreeGrafter"/>
</dbReference>
<dbReference type="EMBL" id="JAROKS010000009">
    <property type="protein sequence ID" value="KAK1801145.1"/>
    <property type="molecule type" value="Genomic_DNA"/>
</dbReference>
<evidence type="ECO:0000259" key="12">
    <source>
        <dbReference type="PROSITE" id="PS50835"/>
    </source>
</evidence>
<dbReference type="Gene3D" id="2.130.10.10">
    <property type="entry name" value="YVTN repeat-like/Quinoprotein amine dehydrogenase"/>
    <property type="match status" value="2"/>
</dbReference>
<dbReference type="InterPro" id="IPR001627">
    <property type="entry name" value="Semap_dom"/>
</dbReference>
<dbReference type="GO" id="GO:0007411">
    <property type="term" value="P:axon guidance"/>
    <property type="evidence" value="ECO:0007669"/>
    <property type="project" value="UniProtKB-ARBA"/>
</dbReference>
<feature type="domain" description="Sema" evidence="13">
    <location>
        <begin position="43"/>
        <end position="621"/>
    </location>
</feature>
<keyword evidence="15" id="KW-1185">Reference proteome</keyword>